<evidence type="ECO:0000256" key="1">
    <source>
        <dbReference type="SAM" id="MobiDB-lite"/>
    </source>
</evidence>
<dbReference type="OrthoDB" id="10002367at2759"/>
<organism evidence="3 4">
    <name type="scientific">Pycnococcus provasolii</name>
    <dbReference type="NCBI Taxonomy" id="41880"/>
    <lineage>
        <taxon>Eukaryota</taxon>
        <taxon>Viridiplantae</taxon>
        <taxon>Chlorophyta</taxon>
        <taxon>Pseudoscourfieldiophyceae</taxon>
        <taxon>Pseudoscourfieldiales</taxon>
        <taxon>Pycnococcaceae</taxon>
        <taxon>Pycnococcus</taxon>
    </lineage>
</organism>
<dbReference type="Gene3D" id="2.30.30.100">
    <property type="match status" value="1"/>
</dbReference>
<comment type="caution">
    <text evidence="3">The sequence shown here is derived from an EMBL/GenBank/DDBJ whole genome shotgun (WGS) entry which is preliminary data.</text>
</comment>
<dbReference type="SUPFAM" id="SSF50182">
    <property type="entry name" value="Sm-like ribonucleoproteins"/>
    <property type="match status" value="1"/>
</dbReference>
<dbReference type="InterPro" id="IPR039267">
    <property type="entry name" value="Lsm11"/>
</dbReference>
<dbReference type="InterPro" id="IPR001163">
    <property type="entry name" value="Sm_dom_euk/arc"/>
</dbReference>
<feature type="region of interest" description="Disordered" evidence="1">
    <location>
        <begin position="1"/>
        <end position="45"/>
    </location>
</feature>
<dbReference type="PANTHER" id="PTHR21415:SF1">
    <property type="entry name" value="U7 SNRNA-ASSOCIATED SM-LIKE PROTEIN LSM11"/>
    <property type="match status" value="1"/>
</dbReference>
<dbReference type="GO" id="GO:0005683">
    <property type="term" value="C:U7 snRNP"/>
    <property type="evidence" value="ECO:0007669"/>
    <property type="project" value="TreeGrafter"/>
</dbReference>
<evidence type="ECO:0000313" key="4">
    <source>
        <dbReference type="Proteomes" id="UP000660262"/>
    </source>
</evidence>
<reference evidence="3" key="1">
    <citation type="submission" date="2020-10" db="EMBL/GenBank/DDBJ databases">
        <title>Unveiling of a novel bifunctional photoreceptor, Dualchrome1, isolated from a cosmopolitan green alga.</title>
        <authorList>
            <person name="Suzuki S."/>
            <person name="Kawachi M."/>
        </authorList>
    </citation>
    <scope>NUCLEOTIDE SEQUENCE</scope>
    <source>
        <strain evidence="3">NIES 2893</strain>
    </source>
</reference>
<dbReference type="EMBL" id="BNJQ01000005">
    <property type="protein sequence ID" value="GHP03412.1"/>
    <property type="molecule type" value="Genomic_DNA"/>
</dbReference>
<accession>A0A830H9W0</accession>
<dbReference type="GO" id="GO:0006398">
    <property type="term" value="P:mRNA 3'-end processing by stem-loop binding and cleavage"/>
    <property type="evidence" value="ECO:0007669"/>
    <property type="project" value="TreeGrafter"/>
</dbReference>
<gene>
    <name evidence="3" type="ORF">PPROV_000216700</name>
</gene>
<keyword evidence="4" id="KW-1185">Reference proteome</keyword>
<dbReference type="InterPro" id="IPR010920">
    <property type="entry name" value="LSM_dom_sf"/>
</dbReference>
<protein>
    <recommendedName>
        <fullName evidence="2">Sm domain-containing protein</fullName>
    </recommendedName>
</protein>
<dbReference type="PANTHER" id="PTHR21415">
    <property type="entry name" value="U7 SNRNA-ASSOCIATED SM-LIKE PROTEIN LSM11"/>
    <property type="match status" value="1"/>
</dbReference>
<proteinExistence type="predicted"/>
<dbReference type="AlphaFoldDB" id="A0A830H9W0"/>
<name>A0A830H9W0_9CHLO</name>
<sequence length="262" mass="29168">MAPGSGPGSPLEDLSAVAAASQQPRIQDDNKPGDPGSESALDESEYDLTSTHFNPLKALYSSRTVLPRRVKPRDFLGMCRTLLPASSPFAVVMQTPGNDTQGRSQKAIDAHERGKARAKFEASLGPSKEKLSDELCADVPDIGPLAVLKRAFVNKERVRVVTRHNNGGLRGAIEGNVVIFDKRWNMVLRNAREKYTVVVRQHAEHTDERNKKVLEYRTRNLRQVLLKGDCVVLVGLAKNYKPAYTSAADKTTRRRLPWEDRR</sequence>
<evidence type="ECO:0000259" key="2">
    <source>
        <dbReference type="SMART" id="SM00651"/>
    </source>
</evidence>
<evidence type="ECO:0000313" key="3">
    <source>
        <dbReference type="EMBL" id="GHP03412.1"/>
    </source>
</evidence>
<dbReference type="SMART" id="SM00651">
    <property type="entry name" value="Sm"/>
    <property type="match status" value="1"/>
</dbReference>
<dbReference type="Pfam" id="PF01423">
    <property type="entry name" value="LSM"/>
    <property type="match status" value="1"/>
</dbReference>
<feature type="domain" description="Sm" evidence="2">
    <location>
        <begin position="150"/>
        <end position="236"/>
    </location>
</feature>
<dbReference type="GO" id="GO:0071209">
    <property type="term" value="F:U7 snRNA binding"/>
    <property type="evidence" value="ECO:0007669"/>
    <property type="project" value="InterPro"/>
</dbReference>
<dbReference type="Proteomes" id="UP000660262">
    <property type="component" value="Unassembled WGS sequence"/>
</dbReference>